<organism evidence="1 2">
    <name type="scientific">Paenibacillus nasutitermitis</name>
    <dbReference type="NCBI Taxonomy" id="1652958"/>
    <lineage>
        <taxon>Bacteria</taxon>
        <taxon>Bacillati</taxon>
        <taxon>Bacillota</taxon>
        <taxon>Bacilli</taxon>
        <taxon>Bacillales</taxon>
        <taxon>Paenibacillaceae</taxon>
        <taxon>Paenibacillus</taxon>
    </lineage>
</organism>
<evidence type="ECO:0008006" key="3">
    <source>
        <dbReference type="Google" id="ProtNLM"/>
    </source>
</evidence>
<reference evidence="1" key="2">
    <citation type="submission" date="2020-09" db="EMBL/GenBank/DDBJ databases">
        <authorList>
            <person name="Sun Q."/>
            <person name="Zhou Y."/>
        </authorList>
    </citation>
    <scope>NUCLEOTIDE SEQUENCE</scope>
    <source>
        <strain evidence="1">CGMCC 1.15178</strain>
    </source>
</reference>
<proteinExistence type="predicted"/>
<dbReference type="EMBL" id="BMHP01000009">
    <property type="protein sequence ID" value="GGD98011.1"/>
    <property type="molecule type" value="Genomic_DNA"/>
</dbReference>
<dbReference type="Proteomes" id="UP000612456">
    <property type="component" value="Unassembled WGS sequence"/>
</dbReference>
<dbReference type="Gene3D" id="3.30.530.20">
    <property type="match status" value="1"/>
</dbReference>
<protein>
    <recommendedName>
        <fullName evidence="3">Polyketide cyclase / dehydrase and lipid transport</fullName>
    </recommendedName>
</protein>
<reference evidence="1" key="1">
    <citation type="journal article" date="2014" name="Int. J. Syst. Evol. Microbiol.">
        <title>Complete genome sequence of Corynebacterium casei LMG S-19264T (=DSM 44701T), isolated from a smear-ripened cheese.</title>
        <authorList>
            <consortium name="US DOE Joint Genome Institute (JGI-PGF)"/>
            <person name="Walter F."/>
            <person name="Albersmeier A."/>
            <person name="Kalinowski J."/>
            <person name="Ruckert C."/>
        </authorList>
    </citation>
    <scope>NUCLEOTIDE SEQUENCE</scope>
    <source>
        <strain evidence="1">CGMCC 1.15178</strain>
    </source>
</reference>
<evidence type="ECO:0000313" key="1">
    <source>
        <dbReference type="EMBL" id="GGD98011.1"/>
    </source>
</evidence>
<keyword evidence="2" id="KW-1185">Reference proteome</keyword>
<sequence>MGSYKMIFERIVMNQYAYRFQNNWLLAKGSDKVWDLISNFQDDSGWPGVTVRKICDGRQSDGVGREYKSLFRTKLLYKLSFHAVVVSSSPPSRLEMKVSGQLEGRAVWTLSPQMGGTSLTFLWEVNTNARWMALLSPLLRPLFIWNHDQMMKEGQRALSARIGAPVV</sequence>
<name>A0A917E3M5_9BACL</name>
<accession>A0A917E3M5</accession>
<dbReference type="InterPro" id="IPR023393">
    <property type="entry name" value="START-like_dom_sf"/>
</dbReference>
<dbReference type="AlphaFoldDB" id="A0A917E3M5"/>
<gene>
    <name evidence="1" type="ORF">GCM10010911_66020</name>
</gene>
<comment type="caution">
    <text evidence="1">The sequence shown here is derived from an EMBL/GenBank/DDBJ whole genome shotgun (WGS) entry which is preliminary data.</text>
</comment>
<evidence type="ECO:0000313" key="2">
    <source>
        <dbReference type="Proteomes" id="UP000612456"/>
    </source>
</evidence>
<dbReference type="SUPFAM" id="SSF55961">
    <property type="entry name" value="Bet v1-like"/>
    <property type="match status" value="1"/>
</dbReference>